<dbReference type="InterPro" id="IPR011008">
    <property type="entry name" value="Dimeric_a/b-barrel"/>
</dbReference>
<dbReference type="SUPFAM" id="SSF54909">
    <property type="entry name" value="Dimeric alpha+beta barrel"/>
    <property type="match status" value="1"/>
</dbReference>
<organism evidence="2 3">
    <name type="scientific">Robiginitalea marina</name>
    <dbReference type="NCBI Taxonomy" id="2954105"/>
    <lineage>
        <taxon>Bacteria</taxon>
        <taxon>Pseudomonadati</taxon>
        <taxon>Bacteroidota</taxon>
        <taxon>Flavobacteriia</taxon>
        <taxon>Flavobacteriales</taxon>
        <taxon>Flavobacteriaceae</taxon>
        <taxon>Robiginitalea</taxon>
    </lineage>
</organism>
<name>A0ABT1B196_9FLAO</name>
<protein>
    <submittedName>
        <fullName evidence="2">Antibiotic biosynthesis monooxygenase</fullName>
    </submittedName>
</protein>
<evidence type="ECO:0000313" key="3">
    <source>
        <dbReference type="Proteomes" id="UP001206312"/>
    </source>
</evidence>
<evidence type="ECO:0000313" key="2">
    <source>
        <dbReference type="EMBL" id="MCO5725637.1"/>
    </source>
</evidence>
<comment type="caution">
    <text evidence="2">The sequence shown here is derived from an EMBL/GenBank/DDBJ whole genome shotgun (WGS) entry which is preliminary data.</text>
</comment>
<dbReference type="Proteomes" id="UP001206312">
    <property type="component" value="Unassembled WGS sequence"/>
</dbReference>
<evidence type="ECO:0000259" key="1">
    <source>
        <dbReference type="Pfam" id="PF03992"/>
    </source>
</evidence>
<keyword evidence="3" id="KW-1185">Reference proteome</keyword>
<reference evidence="2 3" key="1">
    <citation type="submission" date="2022-06" db="EMBL/GenBank/DDBJ databases">
        <authorList>
            <person name="Xuan X."/>
        </authorList>
    </citation>
    <scope>NUCLEOTIDE SEQUENCE [LARGE SCALE GENOMIC DNA]</scope>
    <source>
        <strain evidence="2 3">2V75</strain>
    </source>
</reference>
<keyword evidence="2" id="KW-0503">Monooxygenase</keyword>
<dbReference type="Pfam" id="PF03992">
    <property type="entry name" value="ABM"/>
    <property type="match status" value="1"/>
</dbReference>
<dbReference type="RefSeq" id="WP_252742009.1">
    <property type="nucleotide sequence ID" value="NZ_JAMXIB010000011.1"/>
</dbReference>
<keyword evidence="2" id="KW-0560">Oxidoreductase</keyword>
<dbReference type="Gene3D" id="3.30.70.100">
    <property type="match status" value="1"/>
</dbReference>
<accession>A0ABT1B196</accession>
<proteinExistence type="predicted"/>
<dbReference type="EMBL" id="JAMXIB010000011">
    <property type="protein sequence ID" value="MCO5725637.1"/>
    <property type="molecule type" value="Genomic_DNA"/>
</dbReference>
<sequence>MKRLDAIARFRIKPGELGHFKEIAAQMIKAVREKEKGDGCLQYDWFYNEALSECIVREIYRDSDAVLQHMGNVGPMLGKLAAISELSLWVCGSPSEALKKASEGMDITYYDFEAGA</sequence>
<dbReference type="InterPro" id="IPR007138">
    <property type="entry name" value="ABM_dom"/>
</dbReference>
<gene>
    <name evidence="2" type="ORF">NG653_12285</name>
</gene>
<dbReference type="GO" id="GO:0004497">
    <property type="term" value="F:monooxygenase activity"/>
    <property type="evidence" value="ECO:0007669"/>
    <property type="project" value="UniProtKB-KW"/>
</dbReference>
<feature type="domain" description="ABM" evidence="1">
    <location>
        <begin position="6"/>
        <end position="71"/>
    </location>
</feature>